<dbReference type="Pfam" id="PF00632">
    <property type="entry name" value="HECT"/>
    <property type="match status" value="1"/>
</dbReference>
<keyword evidence="3" id="KW-0808">Transferase</keyword>
<reference evidence="8" key="1">
    <citation type="submission" date="2021-06" db="EMBL/GenBank/DDBJ databases">
        <authorList>
            <person name="Kallberg Y."/>
            <person name="Tangrot J."/>
            <person name="Rosling A."/>
        </authorList>
    </citation>
    <scope>NUCLEOTIDE SEQUENCE</scope>
    <source>
        <strain evidence="8">CL551</strain>
    </source>
</reference>
<evidence type="ECO:0000313" key="8">
    <source>
        <dbReference type="EMBL" id="CAG8467534.1"/>
    </source>
</evidence>
<dbReference type="FunFam" id="3.30.2160.10:FF:000002">
    <property type="entry name" value="Putative Ubiquitin-protein ligase E3C"/>
    <property type="match status" value="1"/>
</dbReference>
<dbReference type="PROSITE" id="PS50237">
    <property type="entry name" value="HECT"/>
    <property type="match status" value="1"/>
</dbReference>
<evidence type="ECO:0000256" key="1">
    <source>
        <dbReference type="ARBA" id="ARBA00000885"/>
    </source>
</evidence>
<evidence type="ECO:0000256" key="4">
    <source>
        <dbReference type="ARBA" id="ARBA00022786"/>
    </source>
</evidence>
<dbReference type="GO" id="GO:0006511">
    <property type="term" value="P:ubiquitin-dependent protein catabolic process"/>
    <property type="evidence" value="ECO:0007669"/>
    <property type="project" value="TreeGrafter"/>
</dbReference>
<dbReference type="InterPro" id="IPR044611">
    <property type="entry name" value="E3A/B/C-like"/>
</dbReference>
<sequence>MFPFNGQNEKKKSFADKAREEREQRERQRIKQKQDEIRSQAAVVIQSAYRKHVNRKKNTNQLRKLWDIDSGFASNDNGQRQPITSSVEILGLTLLFFAFFKPNDPTDKTRFSHLCRMILSTTNSTSTTKQNTQQAIIPFHSLLLSKCYMASTQKLMKKILWQCVVYVTGHSHNNTGVPSSPILYLSGSELILLIYFLDPKNYVIKGKSTPLDQHLSTFRSYIVDQGFYEQIRNGMILRANSILSFKSRSTKIKLAADDEKKLKSTQLWLTACLRCCLFVLNFSDDEEECIEQSTPLSGTFGKFISRVLSIPCLVSCFDDICMGMIRQYHISSRMIHALCGTESSKKILSSMSGNDTVFLLGNLTELMSRIDIISLRKNEIRQKTNLTVHLSNHNPTKDDKRYFVVQPGSIKFQNFIQSVINLLQHCQKFVSTKQSNTHYQYHPIFMWYSGNTDPNIPASHFNKLINQLEFLWQRQLLLGAFDHILNFRLMPHDNVGPSISKSTFMDKKSSLTSSQTTLLAVETQILCKLYVMLSKLLGVQKHDIMMNLTFLPGFVPSLWKFMMCLGPKGRMKIFLTDAVVKEPEREPLIEILGLFCECCDISLLTLDDEELYEMQTTFTIENDLIPMATFFNKFCFALLSHSSPDNYPPAIFESARRVLLQLHSRDTRRSFIGSDNTWLLIKDPKKSLPVSFANFFKKSKDSNNNTLGTSFLERIRVNEPISLRILNLLPHTIPFETRLEIFRGFLQNSVTSNNDVFITVRRNYVLEDGYKHLGGLTAVRTKGAIRVKFINETGVDEAGVDQGGPFKEFITQLIAEAFDPKRDLFSSTSNNSLYPNPHGTSTKLSLYSFLGRMIARAVQEGILCDVQFAEFFLSKLSGRAVFLEDLIGLNNELWKNLMFLKRYDGNVEDLGLYFAIDEEINGRIITKELRPGGSHMMVTNENRIQYLYLMADYRLNKQNKEQTKAFIDGFQSVIPENWLRMFSPPELQRVISGEDVDWEPSDLRKCAVYQDGYFDQHRCIKNLWSILEDFDSKDRRAFLKFVTSCSKPPLGGFRFLQPQFTVRLVSLEHEQSHESRAVLEPVKAFFNIGNSRSASKGRLPTSSTCFNLLKLPAYSSKSIMREKLKYAINSNTGFELS</sequence>
<dbReference type="Gene3D" id="3.30.2160.10">
    <property type="entry name" value="Hect, E3 ligase catalytic domain"/>
    <property type="match status" value="1"/>
</dbReference>
<evidence type="ECO:0000256" key="6">
    <source>
        <dbReference type="SAM" id="MobiDB-lite"/>
    </source>
</evidence>
<name>A0A9N8W1B0_9GLOM</name>
<organism evidence="8 9">
    <name type="scientific">Acaulospora morrowiae</name>
    <dbReference type="NCBI Taxonomy" id="94023"/>
    <lineage>
        <taxon>Eukaryota</taxon>
        <taxon>Fungi</taxon>
        <taxon>Fungi incertae sedis</taxon>
        <taxon>Mucoromycota</taxon>
        <taxon>Glomeromycotina</taxon>
        <taxon>Glomeromycetes</taxon>
        <taxon>Diversisporales</taxon>
        <taxon>Acaulosporaceae</taxon>
        <taxon>Acaulospora</taxon>
    </lineage>
</organism>
<accession>A0A9N8W1B0</accession>
<evidence type="ECO:0000313" key="9">
    <source>
        <dbReference type="Proteomes" id="UP000789342"/>
    </source>
</evidence>
<comment type="catalytic activity">
    <reaction evidence="1">
        <text>S-ubiquitinyl-[E2 ubiquitin-conjugating enzyme]-L-cysteine + [acceptor protein]-L-lysine = [E2 ubiquitin-conjugating enzyme]-L-cysteine + N(6)-ubiquitinyl-[acceptor protein]-L-lysine.</text>
        <dbReference type="EC" id="2.3.2.26"/>
    </reaction>
</comment>
<dbReference type="SMART" id="SM00119">
    <property type="entry name" value="HECTc"/>
    <property type="match status" value="1"/>
</dbReference>
<feature type="active site" description="Glycyl thioester intermediate" evidence="5">
    <location>
        <position position="1105"/>
    </location>
</feature>
<evidence type="ECO:0000259" key="7">
    <source>
        <dbReference type="PROSITE" id="PS50237"/>
    </source>
</evidence>
<dbReference type="PANTHER" id="PTHR45700:SF3">
    <property type="entry name" value="UBIQUITIN-PROTEIN LIGASE E3B"/>
    <property type="match status" value="1"/>
</dbReference>
<keyword evidence="4 5" id="KW-0833">Ubl conjugation pathway</keyword>
<feature type="region of interest" description="Disordered" evidence="6">
    <location>
        <begin position="1"/>
        <end position="36"/>
    </location>
</feature>
<dbReference type="PROSITE" id="PS50096">
    <property type="entry name" value="IQ"/>
    <property type="match status" value="1"/>
</dbReference>
<feature type="domain" description="HECT" evidence="7">
    <location>
        <begin position="777"/>
        <end position="1137"/>
    </location>
</feature>
<dbReference type="EC" id="2.3.2.26" evidence="2"/>
<dbReference type="Proteomes" id="UP000789342">
    <property type="component" value="Unassembled WGS sequence"/>
</dbReference>
<gene>
    <name evidence="8" type="ORF">AMORRO_LOCUS1701</name>
</gene>
<protein>
    <recommendedName>
        <fullName evidence="2">HECT-type E3 ubiquitin transferase</fullName>
        <ecNumber evidence="2">2.3.2.26</ecNumber>
    </recommendedName>
</protein>
<dbReference type="GO" id="GO:0000209">
    <property type="term" value="P:protein polyubiquitination"/>
    <property type="evidence" value="ECO:0007669"/>
    <property type="project" value="InterPro"/>
</dbReference>
<dbReference type="InterPro" id="IPR000569">
    <property type="entry name" value="HECT_dom"/>
</dbReference>
<dbReference type="Gene3D" id="3.30.2410.10">
    <property type="entry name" value="Hect, E3 ligase catalytic domain"/>
    <property type="match status" value="1"/>
</dbReference>
<feature type="compositionally biased region" description="Basic and acidic residues" evidence="6">
    <location>
        <begin position="8"/>
        <end position="36"/>
    </location>
</feature>
<dbReference type="PANTHER" id="PTHR45700">
    <property type="entry name" value="UBIQUITIN-PROTEIN LIGASE E3C"/>
    <property type="match status" value="1"/>
</dbReference>
<evidence type="ECO:0000256" key="5">
    <source>
        <dbReference type="PROSITE-ProRule" id="PRU00104"/>
    </source>
</evidence>
<keyword evidence="9" id="KW-1185">Reference proteome</keyword>
<dbReference type="OrthoDB" id="423283at2759"/>
<dbReference type="GO" id="GO:0061630">
    <property type="term" value="F:ubiquitin protein ligase activity"/>
    <property type="evidence" value="ECO:0007669"/>
    <property type="project" value="UniProtKB-EC"/>
</dbReference>
<dbReference type="AlphaFoldDB" id="A0A9N8W1B0"/>
<proteinExistence type="predicted"/>
<dbReference type="InterPro" id="IPR035983">
    <property type="entry name" value="Hect_E3_ubiquitin_ligase"/>
</dbReference>
<dbReference type="EMBL" id="CAJVPV010000650">
    <property type="protein sequence ID" value="CAG8467534.1"/>
    <property type="molecule type" value="Genomic_DNA"/>
</dbReference>
<evidence type="ECO:0000256" key="2">
    <source>
        <dbReference type="ARBA" id="ARBA00012485"/>
    </source>
</evidence>
<dbReference type="Gene3D" id="3.90.1750.10">
    <property type="entry name" value="Hect, E3 ligase catalytic domains"/>
    <property type="match status" value="1"/>
</dbReference>
<dbReference type="SUPFAM" id="SSF56204">
    <property type="entry name" value="Hect, E3 ligase catalytic domain"/>
    <property type="match status" value="1"/>
</dbReference>
<dbReference type="CDD" id="cd00078">
    <property type="entry name" value="HECTc"/>
    <property type="match status" value="1"/>
</dbReference>
<evidence type="ECO:0000256" key="3">
    <source>
        <dbReference type="ARBA" id="ARBA00022679"/>
    </source>
</evidence>
<comment type="caution">
    <text evidence="8">The sequence shown here is derived from an EMBL/GenBank/DDBJ whole genome shotgun (WGS) entry which is preliminary data.</text>
</comment>